<evidence type="ECO:0008006" key="4">
    <source>
        <dbReference type="Google" id="ProtNLM"/>
    </source>
</evidence>
<keyword evidence="1" id="KW-0812">Transmembrane</keyword>
<name>A0ABY7PVP8_9ACTN</name>
<feature type="transmembrane region" description="Helical" evidence="1">
    <location>
        <begin position="89"/>
        <end position="110"/>
    </location>
</feature>
<evidence type="ECO:0000256" key="1">
    <source>
        <dbReference type="SAM" id="Phobius"/>
    </source>
</evidence>
<reference evidence="3" key="1">
    <citation type="submission" date="2022-12" db="EMBL/GenBank/DDBJ databases">
        <authorList>
            <person name="Mo P."/>
        </authorList>
    </citation>
    <scope>NUCLEOTIDE SEQUENCE [LARGE SCALE GENOMIC DNA]</scope>
    <source>
        <strain evidence="3">HUAS 3-15</strain>
    </source>
</reference>
<feature type="transmembrane region" description="Helical" evidence="1">
    <location>
        <begin position="63"/>
        <end position="82"/>
    </location>
</feature>
<gene>
    <name evidence="2" type="ORF">O1G21_00710</name>
</gene>
<sequence>MAGTDPLRRGTALLRRGAELALRNVRTGRFQRSLALATGAGSVITAAEIYLEHDRAGFGNRVMWWPVWLGPVGAVAGVAGALNPRAARTLLPVASAAITANGLQGTWLHVRGIAEKPGGWEMARYNVEMGPPLFAPLLMSLVGGMGLVAAVLRRESRYA</sequence>
<evidence type="ECO:0000313" key="2">
    <source>
        <dbReference type="EMBL" id="WBP84522.1"/>
    </source>
</evidence>
<proteinExistence type="predicted"/>
<dbReference type="Proteomes" id="UP001212821">
    <property type="component" value="Chromosome"/>
</dbReference>
<feature type="transmembrane region" description="Helical" evidence="1">
    <location>
        <begin position="130"/>
        <end position="152"/>
    </location>
</feature>
<feature type="transmembrane region" description="Helical" evidence="1">
    <location>
        <begin position="33"/>
        <end position="51"/>
    </location>
</feature>
<keyword evidence="1" id="KW-0472">Membrane</keyword>
<keyword evidence="1" id="KW-1133">Transmembrane helix</keyword>
<accession>A0ABY7PVP8</accession>
<organism evidence="2 3">
    <name type="scientific">Kitasatospora cathayae</name>
    <dbReference type="NCBI Taxonomy" id="3004092"/>
    <lineage>
        <taxon>Bacteria</taxon>
        <taxon>Bacillati</taxon>
        <taxon>Actinomycetota</taxon>
        <taxon>Actinomycetes</taxon>
        <taxon>Kitasatosporales</taxon>
        <taxon>Streptomycetaceae</taxon>
        <taxon>Kitasatospora</taxon>
    </lineage>
</organism>
<protein>
    <recommendedName>
        <fullName evidence="4">ABC transporter permease</fullName>
    </recommendedName>
</protein>
<evidence type="ECO:0000313" key="3">
    <source>
        <dbReference type="Proteomes" id="UP001212821"/>
    </source>
</evidence>
<dbReference type="EMBL" id="CP115450">
    <property type="protein sequence ID" value="WBP84522.1"/>
    <property type="molecule type" value="Genomic_DNA"/>
</dbReference>
<dbReference type="RefSeq" id="WP_270139801.1">
    <property type="nucleotide sequence ID" value="NZ_CP115450.1"/>
</dbReference>
<keyword evidence="3" id="KW-1185">Reference proteome</keyword>